<dbReference type="NCBIfam" id="TIGR00254">
    <property type="entry name" value="GGDEF"/>
    <property type="match status" value="1"/>
</dbReference>
<evidence type="ECO:0000259" key="3">
    <source>
        <dbReference type="PROSITE" id="PS50887"/>
    </source>
</evidence>
<gene>
    <name evidence="4" type="ORF">EHO51_03770</name>
</gene>
<dbReference type="Gene3D" id="3.30.70.270">
    <property type="match status" value="1"/>
</dbReference>
<evidence type="ECO:0000313" key="4">
    <source>
        <dbReference type="EMBL" id="AZG75924.1"/>
    </source>
</evidence>
<dbReference type="InterPro" id="IPR001633">
    <property type="entry name" value="EAL_dom"/>
</dbReference>
<dbReference type="KEGG" id="mros:EHO51_03770"/>
<name>A0A3G8M2M6_9HYPH</name>
<feature type="transmembrane region" description="Helical" evidence="1">
    <location>
        <begin position="21"/>
        <end position="48"/>
    </location>
</feature>
<dbReference type="SUPFAM" id="SSF55073">
    <property type="entry name" value="Nucleotide cyclase"/>
    <property type="match status" value="1"/>
</dbReference>
<reference evidence="4 5" key="1">
    <citation type="submission" date="2018-11" db="EMBL/GenBank/DDBJ databases">
        <title>Genome squencing of methanotrophic bacteria isolated from alkaline groundwater in Korea.</title>
        <authorList>
            <person name="Nguyen L.N."/>
        </authorList>
    </citation>
    <scope>NUCLEOTIDE SEQUENCE [LARGE SCALE GENOMIC DNA]</scope>
    <source>
        <strain evidence="4 5">GW6</strain>
    </source>
</reference>
<keyword evidence="1" id="KW-0812">Transmembrane</keyword>
<dbReference type="Gene3D" id="3.20.20.450">
    <property type="entry name" value="EAL domain"/>
    <property type="match status" value="1"/>
</dbReference>
<dbReference type="PANTHER" id="PTHR44757">
    <property type="entry name" value="DIGUANYLATE CYCLASE DGCP"/>
    <property type="match status" value="1"/>
</dbReference>
<dbReference type="CDD" id="cd01949">
    <property type="entry name" value="GGDEF"/>
    <property type="match status" value="1"/>
</dbReference>
<dbReference type="EMBL" id="CP034086">
    <property type="protein sequence ID" value="AZG75924.1"/>
    <property type="molecule type" value="Genomic_DNA"/>
</dbReference>
<feature type="transmembrane region" description="Helical" evidence="1">
    <location>
        <begin position="94"/>
        <end position="115"/>
    </location>
</feature>
<dbReference type="Pfam" id="PF12860">
    <property type="entry name" value="PAS_7"/>
    <property type="match status" value="1"/>
</dbReference>
<dbReference type="CDD" id="cd01948">
    <property type="entry name" value="EAL"/>
    <property type="match status" value="1"/>
</dbReference>
<protein>
    <submittedName>
        <fullName evidence="4">EAL domain-containing protein</fullName>
    </submittedName>
</protein>
<keyword evidence="1" id="KW-1133">Transmembrane helix</keyword>
<evidence type="ECO:0000259" key="2">
    <source>
        <dbReference type="PROSITE" id="PS50883"/>
    </source>
</evidence>
<dbReference type="SMART" id="SM00267">
    <property type="entry name" value="GGDEF"/>
    <property type="match status" value="1"/>
</dbReference>
<evidence type="ECO:0000256" key="1">
    <source>
        <dbReference type="SAM" id="Phobius"/>
    </source>
</evidence>
<feature type="transmembrane region" description="Helical" evidence="1">
    <location>
        <begin position="146"/>
        <end position="165"/>
    </location>
</feature>
<dbReference type="RefSeq" id="WP_124737769.1">
    <property type="nucleotide sequence ID" value="NZ_CP034086.1"/>
</dbReference>
<dbReference type="InterPro" id="IPR043128">
    <property type="entry name" value="Rev_trsase/Diguanyl_cyclase"/>
</dbReference>
<dbReference type="Pfam" id="PF00990">
    <property type="entry name" value="GGDEF"/>
    <property type="match status" value="1"/>
</dbReference>
<evidence type="ECO:0000313" key="5">
    <source>
        <dbReference type="Proteomes" id="UP000273982"/>
    </source>
</evidence>
<organism evidence="4 5">
    <name type="scientific">Methylocystis rosea</name>
    <dbReference type="NCBI Taxonomy" id="173366"/>
    <lineage>
        <taxon>Bacteria</taxon>
        <taxon>Pseudomonadati</taxon>
        <taxon>Pseudomonadota</taxon>
        <taxon>Alphaproteobacteria</taxon>
        <taxon>Hyphomicrobiales</taxon>
        <taxon>Methylocystaceae</taxon>
        <taxon>Methylocystis</taxon>
    </lineage>
</organism>
<accession>A0A3G8M2M6</accession>
<dbReference type="InterPro" id="IPR000160">
    <property type="entry name" value="GGDEF_dom"/>
</dbReference>
<feature type="domain" description="EAL" evidence="2">
    <location>
        <begin position="506"/>
        <end position="755"/>
    </location>
</feature>
<feature type="transmembrane region" description="Helical" evidence="1">
    <location>
        <begin position="54"/>
        <end position="74"/>
    </location>
</feature>
<feature type="transmembrane region" description="Helical" evidence="1">
    <location>
        <begin position="171"/>
        <end position="192"/>
    </location>
</feature>
<keyword evidence="1" id="KW-0472">Membrane</keyword>
<feature type="domain" description="GGDEF" evidence="3">
    <location>
        <begin position="364"/>
        <end position="497"/>
    </location>
</feature>
<dbReference type="InterPro" id="IPR029787">
    <property type="entry name" value="Nucleotide_cyclase"/>
</dbReference>
<dbReference type="PROSITE" id="PS50883">
    <property type="entry name" value="EAL"/>
    <property type="match status" value="1"/>
</dbReference>
<proteinExistence type="predicted"/>
<dbReference type="InterPro" id="IPR035919">
    <property type="entry name" value="EAL_sf"/>
</dbReference>
<dbReference type="SMART" id="SM00052">
    <property type="entry name" value="EAL"/>
    <property type="match status" value="1"/>
</dbReference>
<dbReference type="Proteomes" id="UP000273982">
    <property type="component" value="Chromosome"/>
</dbReference>
<dbReference type="PROSITE" id="PS50887">
    <property type="entry name" value="GGDEF"/>
    <property type="match status" value="1"/>
</dbReference>
<dbReference type="PANTHER" id="PTHR44757:SF2">
    <property type="entry name" value="BIOFILM ARCHITECTURE MAINTENANCE PROTEIN MBAA"/>
    <property type="match status" value="1"/>
</dbReference>
<feature type="transmembrane region" description="Helical" evidence="1">
    <location>
        <begin position="121"/>
        <end position="139"/>
    </location>
</feature>
<dbReference type="Pfam" id="PF00563">
    <property type="entry name" value="EAL"/>
    <property type="match status" value="1"/>
</dbReference>
<dbReference type="InterPro" id="IPR052155">
    <property type="entry name" value="Biofilm_reg_signaling"/>
</dbReference>
<sequence>MLVRAKPAASESSDLQIHSDLVETLFGTAGSFFAGLLGGLIAPALAWLLLGDRIYLYFVALIGVLGAFRLYVFFAHASTPVSLRRRDSLEWERLYAIGAVGFMTAVGVSVAVLFYNHYNDVLGIYSIVIMMSGLSGLAGRNAGRPWIVLAQSLGLALPLAIAAMMHEERRYLGLALIVVLLIVSIHSTTKFLHGNLESALRNGLDATRQRQKFSLALNSMTHGLCMGDADLSVTVVNRRVIDFFGIVAAATPIRLEALAHAIGKSVGMSPQEGKIFFERWKRHVTMPRANIFTHKLGERFFEFHCERAEAGSFITVIEDVTIQKRALREIERIAHFDDLTNLPNRYQFQETLEEEMVQLRQRGLHAALLNIDLDRFKDVNDTLGHSIGDQLLSAVGARLAACVPHPHVVARLGGDEFCVLLRAGDHLPDVDELAANILAEMHRTFIVENHVINIGASIGMAAAPKDSETSGGLLKCSDLALYQSKAEGRGKAIWYSQEMQDALTRKRVIDTELRHAFLANELIVYYQPVVDSRTATIVSMEALLRWRHPTRGMISPGEFIPVAEETGMIIELGAWALRQACMDAKSWPSNVRVAVNIAPRQFQQKDLAEMVAATLRESGLEPDRLELEITETTLMVSDDVDSKLREIEALGVRLSLDDFGTGYSSLGYLNRFPVKKVKIDRSFARQAIESPKTQAIISAISALARDLSIDLVAEGVETDAQLAFMASKNIFLIQGYLYTRPRPIEELRPLLKYWRDAPRLVSAA</sequence>
<dbReference type="SUPFAM" id="SSF141868">
    <property type="entry name" value="EAL domain-like"/>
    <property type="match status" value="1"/>
</dbReference>
<dbReference type="AlphaFoldDB" id="A0A3G8M2M6"/>